<feature type="compositionally biased region" description="Low complexity" evidence="1">
    <location>
        <begin position="1152"/>
        <end position="1164"/>
    </location>
</feature>
<feature type="region of interest" description="Disordered" evidence="1">
    <location>
        <begin position="913"/>
        <end position="947"/>
    </location>
</feature>
<feature type="compositionally biased region" description="Pro residues" evidence="1">
    <location>
        <begin position="1165"/>
        <end position="1175"/>
    </location>
</feature>
<feature type="compositionally biased region" description="Low complexity" evidence="1">
    <location>
        <begin position="304"/>
        <end position="337"/>
    </location>
</feature>
<feature type="compositionally biased region" description="Polar residues" evidence="1">
    <location>
        <begin position="351"/>
        <end position="361"/>
    </location>
</feature>
<dbReference type="EMBL" id="MU853676">
    <property type="protein sequence ID" value="KAK4139245.1"/>
    <property type="molecule type" value="Genomic_DNA"/>
</dbReference>
<feature type="region of interest" description="Disordered" evidence="1">
    <location>
        <begin position="862"/>
        <end position="889"/>
    </location>
</feature>
<evidence type="ECO:0000256" key="1">
    <source>
        <dbReference type="SAM" id="MobiDB-lite"/>
    </source>
</evidence>
<reference evidence="2" key="1">
    <citation type="journal article" date="2023" name="Mol. Phylogenet. Evol.">
        <title>Genome-scale phylogeny and comparative genomics of the fungal order Sordariales.</title>
        <authorList>
            <person name="Hensen N."/>
            <person name="Bonometti L."/>
            <person name="Westerberg I."/>
            <person name="Brannstrom I.O."/>
            <person name="Guillou S."/>
            <person name="Cros-Aarteil S."/>
            <person name="Calhoun S."/>
            <person name="Haridas S."/>
            <person name="Kuo A."/>
            <person name="Mondo S."/>
            <person name="Pangilinan J."/>
            <person name="Riley R."/>
            <person name="LaButti K."/>
            <person name="Andreopoulos B."/>
            <person name="Lipzen A."/>
            <person name="Chen C."/>
            <person name="Yan M."/>
            <person name="Daum C."/>
            <person name="Ng V."/>
            <person name="Clum A."/>
            <person name="Steindorff A."/>
            <person name="Ohm R.A."/>
            <person name="Martin F."/>
            <person name="Silar P."/>
            <person name="Natvig D.O."/>
            <person name="Lalanne C."/>
            <person name="Gautier V."/>
            <person name="Ament-Velasquez S.L."/>
            <person name="Kruys A."/>
            <person name="Hutchinson M.I."/>
            <person name="Powell A.J."/>
            <person name="Barry K."/>
            <person name="Miller A.N."/>
            <person name="Grigoriev I.V."/>
            <person name="Debuchy R."/>
            <person name="Gladieux P."/>
            <person name="Hiltunen Thoren M."/>
            <person name="Johannesson H."/>
        </authorList>
    </citation>
    <scope>NUCLEOTIDE SEQUENCE</scope>
    <source>
        <strain evidence="2">CBS 141.50</strain>
    </source>
</reference>
<feature type="compositionally biased region" description="Low complexity" evidence="1">
    <location>
        <begin position="1010"/>
        <end position="1020"/>
    </location>
</feature>
<feature type="compositionally biased region" description="Polar residues" evidence="1">
    <location>
        <begin position="1108"/>
        <end position="1117"/>
    </location>
</feature>
<feature type="region of interest" description="Disordered" evidence="1">
    <location>
        <begin position="1104"/>
        <end position="1193"/>
    </location>
</feature>
<evidence type="ECO:0000313" key="2">
    <source>
        <dbReference type="EMBL" id="KAK4139245.1"/>
    </source>
</evidence>
<protein>
    <submittedName>
        <fullName evidence="2">Uncharacterized protein</fullName>
    </submittedName>
</protein>
<feature type="compositionally biased region" description="Polar residues" evidence="1">
    <location>
        <begin position="922"/>
        <end position="933"/>
    </location>
</feature>
<dbReference type="GeneID" id="87819023"/>
<feature type="compositionally biased region" description="Polar residues" evidence="1">
    <location>
        <begin position="727"/>
        <end position="749"/>
    </location>
</feature>
<feature type="compositionally biased region" description="Polar residues" evidence="1">
    <location>
        <begin position="215"/>
        <end position="224"/>
    </location>
</feature>
<feature type="compositionally biased region" description="Polar residues" evidence="1">
    <location>
        <begin position="1180"/>
        <end position="1193"/>
    </location>
</feature>
<feature type="compositionally biased region" description="Pro residues" evidence="1">
    <location>
        <begin position="799"/>
        <end position="812"/>
    </location>
</feature>
<feature type="compositionally biased region" description="Pro residues" evidence="1">
    <location>
        <begin position="26"/>
        <end position="42"/>
    </location>
</feature>
<gene>
    <name evidence="2" type="ORF">C8A04DRAFT_33295</name>
</gene>
<feature type="compositionally biased region" description="Polar residues" evidence="1">
    <location>
        <begin position="678"/>
        <end position="713"/>
    </location>
</feature>
<feature type="compositionally biased region" description="Pro residues" evidence="1">
    <location>
        <begin position="994"/>
        <end position="1009"/>
    </location>
</feature>
<reference evidence="2" key="2">
    <citation type="submission" date="2023-05" db="EMBL/GenBank/DDBJ databases">
        <authorList>
            <consortium name="Lawrence Berkeley National Laboratory"/>
            <person name="Steindorff A."/>
            <person name="Hensen N."/>
            <person name="Bonometti L."/>
            <person name="Westerberg I."/>
            <person name="Brannstrom I.O."/>
            <person name="Guillou S."/>
            <person name="Cros-Aarteil S."/>
            <person name="Calhoun S."/>
            <person name="Haridas S."/>
            <person name="Kuo A."/>
            <person name="Mondo S."/>
            <person name="Pangilinan J."/>
            <person name="Riley R."/>
            <person name="Labutti K."/>
            <person name="Andreopoulos B."/>
            <person name="Lipzen A."/>
            <person name="Chen C."/>
            <person name="Yanf M."/>
            <person name="Daum C."/>
            <person name="Ng V."/>
            <person name="Clum A."/>
            <person name="Ohm R."/>
            <person name="Martin F."/>
            <person name="Silar P."/>
            <person name="Natvig D."/>
            <person name="Lalanne C."/>
            <person name="Gautier V."/>
            <person name="Ament-Velasquez S.L."/>
            <person name="Kruys A."/>
            <person name="Hutchinson M.I."/>
            <person name="Powell A.J."/>
            <person name="Barry K."/>
            <person name="Miller A.N."/>
            <person name="Grigoriev I.V."/>
            <person name="Debuchy R."/>
            <person name="Gladieux P."/>
            <person name="Thoren M.H."/>
            <person name="Johannesson H."/>
        </authorList>
    </citation>
    <scope>NUCLEOTIDE SEQUENCE</scope>
    <source>
        <strain evidence="2">CBS 141.50</strain>
    </source>
</reference>
<name>A0AAN6UVA8_9PEZI</name>
<evidence type="ECO:0000313" key="3">
    <source>
        <dbReference type="Proteomes" id="UP001302676"/>
    </source>
</evidence>
<feature type="compositionally biased region" description="Basic and acidic residues" evidence="1">
    <location>
        <begin position="1243"/>
        <end position="1258"/>
    </location>
</feature>
<feature type="compositionally biased region" description="Low complexity" evidence="1">
    <location>
        <begin position="520"/>
        <end position="548"/>
    </location>
</feature>
<feature type="compositionally biased region" description="Polar residues" evidence="1">
    <location>
        <begin position="824"/>
        <end position="833"/>
    </location>
</feature>
<feature type="region of interest" description="Disordered" evidence="1">
    <location>
        <begin position="1229"/>
        <end position="1298"/>
    </location>
</feature>
<feature type="compositionally biased region" description="Polar residues" evidence="1">
    <location>
        <begin position="401"/>
        <end position="414"/>
    </location>
</feature>
<feature type="region of interest" description="Disordered" evidence="1">
    <location>
        <begin position="577"/>
        <end position="663"/>
    </location>
</feature>
<feature type="compositionally biased region" description="Polar residues" evidence="1">
    <location>
        <begin position="180"/>
        <end position="192"/>
    </location>
</feature>
<accession>A0AAN6UVA8</accession>
<keyword evidence="3" id="KW-1185">Reference proteome</keyword>
<feature type="compositionally biased region" description="Polar residues" evidence="1">
    <location>
        <begin position="263"/>
        <end position="293"/>
    </location>
</feature>
<proteinExistence type="predicted"/>
<feature type="region of interest" description="Disordered" evidence="1">
    <location>
        <begin position="677"/>
        <end position="850"/>
    </location>
</feature>
<feature type="compositionally biased region" description="Low complexity" evidence="1">
    <location>
        <begin position="422"/>
        <end position="432"/>
    </location>
</feature>
<comment type="caution">
    <text evidence="2">The sequence shown here is derived from an EMBL/GenBank/DDBJ whole genome shotgun (WGS) entry which is preliminary data.</text>
</comment>
<feature type="region of interest" description="Disordered" evidence="1">
    <location>
        <begin position="180"/>
        <end position="362"/>
    </location>
</feature>
<feature type="compositionally biased region" description="Basic and acidic residues" evidence="1">
    <location>
        <begin position="772"/>
        <end position="785"/>
    </location>
</feature>
<feature type="region of interest" description="Disordered" evidence="1">
    <location>
        <begin position="398"/>
        <end position="448"/>
    </location>
</feature>
<dbReference type="RefSeq" id="XP_062632616.1">
    <property type="nucleotide sequence ID" value="XM_062782410.1"/>
</dbReference>
<feature type="compositionally biased region" description="Low complexity" evidence="1">
    <location>
        <begin position="880"/>
        <end position="889"/>
    </location>
</feature>
<feature type="region of interest" description="Disordered" evidence="1">
    <location>
        <begin position="19"/>
        <end position="44"/>
    </location>
</feature>
<organism evidence="2 3">
    <name type="scientific">Dichotomopilus funicola</name>
    <dbReference type="NCBI Taxonomy" id="1934379"/>
    <lineage>
        <taxon>Eukaryota</taxon>
        <taxon>Fungi</taxon>
        <taxon>Dikarya</taxon>
        <taxon>Ascomycota</taxon>
        <taxon>Pezizomycotina</taxon>
        <taxon>Sordariomycetes</taxon>
        <taxon>Sordariomycetidae</taxon>
        <taxon>Sordariales</taxon>
        <taxon>Chaetomiaceae</taxon>
        <taxon>Dichotomopilus</taxon>
    </lineage>
</organism>
<feature type="compositionally biased region" description="Polar residues" evidence="1">
    <location>
        <begin position="759"/>
        <end position="770"/>
    </location>
</feature>
<feature type="compositionally biased region" description="Polar residues" evidence="1">
    <location>
        <begin position="549"/>
        <end position="559"/>
    </location>
</feature>
<sequence length="1401" mass="144133">MAYNGNGWVDPSVDAVGDAGRQYVPYRPPPLDAPQQPLPGPLPSAVAGIALKGSMSPAPLRVQRKPVGVSGIPGVPIVPGQDLRTGPLSPPTPVSTPQTANIHGGYRPYQAATTLSTPQAHSFEIPGLPTLPAQEMESPQAGPGLYYQQPSQAFVAELAGSEPLEQPLNRQMIAATPATSDIQAAESASHSNVELDVRSQPSTVGPTVAVPVPIQDTSLDQSKAGQYDDGLIPVEKSGPPDHEGLIPHHPAPLPPPKLALDEASSTQYPSPTVTPPTDQSQNYRSPTSPSPQQLIPMDHPSPAPSSYSQPQSLSSSSNATSVPPPSVSAAPPIIYPSHLHHAASFPVPGPQRTSIQRQDCPTATTMATTTATSMATGPALVRPQSPALYTPAAFPARPQTFPIQGSQVTPSTTHPLPPSAIPSTPSQYTPQSFPQPPTPKPSKYSGASNSLSGFTNSVFSKDTVKWSKKTASRFGGAIKNAATTAHAAATNAQVAAAQAAALHRQKSQMKAAAAANSAAVAQGQPQQAPSQQIHLQQTPQPQVQPQGQAASLSQPSMGFTVQPGPVYAQISQNNTGQIPYWAQPPQAGTNSGQVMPHAPPQSSLQGYRFPAGPTGVPVQAHPATYPQLQPVPGFPNQELQGAYPGTPTPDPPQQPSPQPQAPITSVPLEASVDALPITQGQSSRSSPSTANAVSVTPGTSNLSLSEATGTQDGETVAPQPSSSSSSLAEPQNATEQPATDVTGSPTCQESLEPEIPATSALSINQISSPRAVTEEFERAALDENRQAAPQAGLHQPTGAPSPQPQPSSPPPNGGSYGAPIGQIAPSNVQVSPPQTGPPVHPGLTGPSTPAAATVQQTYPINSPLQHQQWGPPTLVPSPHAPGAGVPQAPAQGAVATYPVQHMWNHGQAQSWTPAVYGGQMPHTGQNVAPQGTPGSPPPQNNAQQPNYFGVAPHLSQYQVPQQTGPQRASWIAPIGHPAPVSSTATASNPVTTGPTPPQVWQPQPQPQIQPPHFQAQPHLQPQAEVQVQVHAQAQTQILQAHPTAQQRQSWIAPANTLAQLPPGQTLAAQGNVQQLPAAWASSVQPPQSWPNLAQSNGYFVGPYPATAQIPQGPTQPTGYHPGPGAPGTSSVQYALTQPGVYHVSGQNPQLTQPHWQYAPQQSQQPPQPPGSPLPLAPQTKAPQRQTQPTPSTVPFTLMSAALNKAGLPVPKGITGTLLAAGTAAAIKHATKKGASGGHKPHGGHSEHGAAEETQEPKEPQQPQDAQSEAVGVDSQDPVQGGGDQVLVESDNSQGLVGGGGDYTLQLTTTDYTFSSGQDVSGGLGFVDPSSATLDPSLVDPSSSGLGLLSDANVWGDTGGELTDDGGLGAGGILGGLLSSSNGLANLFLGSSDGQTGCSDLI</sequence>
<feature type="compositionally biased region" description="Polar residues" evidence="1">
    <location>
        <begin position="980"/>
        <end position="993"/>
    </location>
</feature>
<feature type="region of interest" description="Disordered" evidence="1">
    <location>
        <begin position="520"/>
        <end position="564"/>
    </location>
</feature>
<dbReference type="Proteomes" id="UP001302676">
    <property type="component" value="Unassembled WGS sequence"/>
</dbReference>
<feature type="compositionally biased region" description="Pro residues" evidence="1">
    <location>
        <begin position="646"/>
        <end position="660"/>
    </location>
</feature>
<feature type="region of interest" description="Disordered" evidence="1">
    <location>
        <begin position="959"/>
        <end position="1020"/>
    </location>
</feature>